<dbReference type="SUPFAM" id="SSF55073">
    <property type="entry name" value="Nucleotide cyclase"/>
    <property type="match status" value="1"/>
</dbReference>
<dbReference type="Pfam" id="PF16701">
    <property type="entry name" value="Ad_Cy_reg"/>
    <property type="match status" value="1"/>
</dbReference>
<dbReference type="Pfam" id="PF00211">
    <property type="entry name" value="Guanylate_cyc"/>
    <property type="match status" value="1"/>
</dbReference>
<proteinExistence type="inferred from homology"/>
<dbReference type="EMBL" id="JACHNU010000007">
    <property type="protein sequence ID" value="MBB4664353.1"/>
    <property type="molecule type" value="Genomic_DNA"/>
</dbReference>
<dbReference type="AlphaFoldDB" id="A0A840IJL0"/>
<dbReference type="InterPro" id="IPR029787">
    <property type="entry name" value="Nucleotide_cyclase"/>
</dbReference>
<dbReference type="Proteomes" id="UP000585272">
    <property type="component" value="Unassembled WGS sequence"/>
</dbReference>
<dbReference type="SMART" id="SM00044">
    <property type="entry name" value="CYCc"/>
    <property type="match status" value="1"/>
</dbReference>
<protein>
    <submittedName>
        <fullName evidence="3">Adenylate cyclase</fullName>
        <ecNumber evidence="3">4.6.1.1</ecNumber>
    </submittedName>
</protein>
<dbReference type="InterPro" id="IPR001054">
    <property type="entry name" value="A/G_cyclase"/>
</dbReference>
<feature type="domain" description="Guanylate cyclase" evidence="2">
    <location>
        <begin position="209"/>
        <end position="320"/>
    </location>
</feature>
<gene>
    <name evidence="3" type="ORF">BDZ31_003964</name>
</gene>
<keyword evidence="3" id="KW-0456">Lyase</keyword>
<dbReference type="RefSeq" id="WP_183344356.1">
    <property type="nucleotide sequence ID" value="NZ_JACHNU010000007.1"/>
</dbReference>
<sequence length="375" mass="40090">MDFAAEGLLEGIEDAQARADRIVLLERLLADGIPLEELKRAAAEDRLVLLQVERMLGTEQYTAREVAERVGLPLELVLKMRQELGLPRPDPDDRVLTDSDVEAAARLKLFHAAGLSEEGILEVARVLGEGLARVAATLRTLVRDAFLQPGIGEQELSDRYAAASATLGPQLGVVMQQVLNMHLRDQLRTDVVGRAELARGGVLGAVPMSIAFADLVGFTKLGERVPAEELGAIARRLGELAGEATAARPPVRLVKTIGDAAMLVSPDPDALLETSLELVAAAEEEGDEFPRLRAGVATGPVLGRAGDWYGSPVNIASRITGIARPGSVVAAGATREAIGDDAHWRWSSLPNRRLRGVDHPVPLYRVRPADPTPSG</sequence>
<accession>A0A840IJL0</accession>
<dbReference type="InterPro" id="IPR050697">
    <property type="entry name" value="Adenylyl/Guanylyl_Cyclase_3/4"/>
</dbReference>
<dbReference type="PANTHER" id="PTHR43081">
    <property type="entry name" value="ADENYLATE CYCLASE, TERMINAL-DIFFERENTIATION SPECIFIC-RELATED"/>
    <property type="match status" value="1"/>
</dbReference>
<reference evidence="3 4" key="1">
    <citation type="submission" date="2020-08" db="EMBL/GenBank/DDBJ databases">
        <title>Genomic Encyclopedia of Archaeal and Bacterial Type Strains, Phase II (KMG-II): from individual species to whole genera.</title>
        <authorList>
            <person name="Goeker M."/>
        </authorList>
    </citation>
    <scope>NUCLEOTIDE SEQUENCE [LARGE SCALE GENOMIC DNA]</scope>
    <source>
        <strain evidence="3 4">DSM 23288</strain>
    </source>
</reference>
<name>A0A840IJL0_9ACTN</name>
<dbReference type="CDD" id="cd07302">
    <property type="entry name" value="CHD"/>
    <property type="match status" value="1"/>
</dbReference>
<organism evidence="3 4">
    <name type="scientific">Conexibacter arvalis</name>
    <dbReference type="NCBI Taxonomy" id="912552"/>
    <lineage>
        <taxon>Bacteria</taxon>
        <taxon>Bacillati</taxon>
        <taxon>Actinomycetota</taxon>
        <taxon>Thermoleophilia</taxon>
        <taxon>Solirubrobacterales</taxon>
        <taxon>Conexibacteraceae</taxon>
        <taxon>Conexibacter</taxon>
    </lineage>
</organism>
<keyword evidence="4" id="KW-1185">Reference proteome</keyword>
<comment type="caution">
    <text evidence="3">The sequence shown here is derived from an EMBL/GenBank/DDBJ whole genome shotgun (WGS) entry which is preliminary data.</text>
</comment>
<dbReference type="EC" id="4.6.1.1" evidence="3"/>
<dbReference type="Gene3D" id="3.30.70.1230">
    <property type="entry name" value="Nucleotide cyclase"/>
    <property type="match status" value="1"/>
</dbReference>
<dbReference type="GO" id="GO:0035556">
    <property type="term" value="P:intracellular signal transduction"/>
    <property type="evidence" value="ECO:0007669"/>
    <property type="project" value="InterPro"/>
</dbReference>
<dbReference type="GO" id="GO:0004016">
    <property type="term" value="F:adenylate cyclase activity"/>
    <property type="evidence" value="ECO:0007669"/>
    <property type="project" value="UniProtKB-EC"/>
</dbReference>
<dbReference type="PANTHER" id="PTHR43081:SF19">
    <property type="entry name" value="PH-SENSITIVE ADENYLATE CYCLASE RV1264"/>
    <property type="match status" value="1"/>
</dbReference>
<evidence type="ECO:0000256" key="1">
    <source>
        <dbReference type="ARBA" id="ARBA00005381"/>
    </source>
</evidence>
<evidence type="ECO:0000313" key="3">
    <source>
        <dbReference type="EMBL" id="MBB4664353.1"/>
    </source>
</evidence>
<evidence type="ECO:0000259" key="2">
    <source>
        <dbReference type="PROSITE" id="PS50125"/>
    </source>
</evidence>
<dbReference type="PROSITE" id="PS50125">
    <property type="entry name" value="GUANYLATE_CYCLASE_2"/>
    <property type="match status" value="1"/>
</dbReference>
<dbReference type="InterPro" id="IPR032026">
    <property type="entry name" value="Ad_Cy_reg"/>
</dbReference>
<dbReference type="GO" id="GO:0006171">
    <property type="term" value="P:cAMP biosynthetic process"/>
    <property type="evidence" value="ECO:0007669"/>
    <property type="project" value="TreeGrafter"/>
</dbReference>
<evidence type="ECO:0000313" key="4">
    <source>
        <dbReference type="Proteomes" id="UP000585272"/>
    </source>
</evidence>
<comment type="similarity">
    <text evidence="1">Belongs to the adenylyl cyclase class-3 family.</text>
</comment>